<dbReference type="PANTHER" id="PTHR44826:SF3">
    <property type="entry name" value="SPORE COAT PROTEIN SP85"/>
    <property type="match status" value="1"/>
</dbReference>
<protein>
    <submittedName>
        <fullName evidence="4">Uncharacterized protein</fullName>
    </submittedName>
</protein>
<feature type="chain" id="PRO_5043855412" evidence="3">
    <location>
        <begin position="22"/>
        <end position="356"/>
    </location>
</feature>
<feature type="compositionally biased region" description="Low complexity" evidence="2">
    <location>
        <begin position="300"/>
        <end position="345"/>
    </location>
</feature>
<evidence type="ECO:0000313" key="4">
    <source>
        <dbReference type="EMBL" id="KAK7005787.1"/>
    </source>
</evidence>
<dbReference type="PANTHER" id="PTHR44826">
    <property type="entry name" value="SPORE COAT PROTEIN SP85"/>
    <property type="match status" value="1"/>
</dbReference>
<dbReference type="AlphaFoldDB" id="A0AAW0A9K6"/>
<keyword evidence="1" id="KW-0677">Repeat</keyword>
<keyword evidence="3" id="KW-0732">Signal</keyword>
<organism evidence="4 5">
    <name type="scientific">Favolaschia claudopus</name>
    <dbReference type="NCBI Taxonomy" id="2862362"/>
    <lineage>
        <taxon>Eukaryota</taxon>
        <taxon>Fungi</taxon>
        <taxon>Dikarya</taxon>
        <taxon>Basidiomycota</taxon>
        <taxon>Agaricomycotina</taxon>
        <taxon>Agaricomycetes</taxon>
        <taxon>Agaricomycetidae</taxon>
        <taxon>Agaricales</taxon>
        <taxon>Marasmiineae</taxon>
        <taxon>Mycenaceae</taxon>
        <taxon>Favolaschia</taxon>
    </lineage>
</organism>
<feature type="compositionally biased region" description="Basic residues" evidence="2">
    <location>
        <begin position="346"/>
        <end position="356"/>
    </location>
</feature>
<comment type="caution">
    <text evidence="4">The sequence shown here is derived from an EMBL/GenBank/DDBJ whole genome shotgun (WGS) entry which is preliminary data.</text>
</comment>
<sequence>MVSSTFFRLAIFLGLSSYTLAAPLNHLEARANCANGKESPCICNGALGLREVSKTLRSNCANQNFQFKDPSSPTDGNMTLVAGNVGNLHIVELQFIADEISKVPSICTTFQSTAGAAGYNSFFDAINKPPNTIFLDSTVNNAKGIVFGGKSFVDTTQKAANGVISYLTLLKTSGAQAAAQAVDDAMTTAVGAGNGFPAGFETRFTAALTKAITTTTNQIPKLLPAQAAGDPFIDETASTIAKCTRGVWGSVQDFVVRAVTGKPPATAAQCTLPAKPATSAKPAAKPATSAKPAAKPPVKPAAKPSAKPATKPAVKPATKPAVKPATKPAAKPAAKPAPAVKPVSKPVKKPAKKGKL</sequence>
<feature type="compositionally biased region" description="Low complexity" evidence="2">
    <location>
        <begin position="273"/>
        <end position="293"/>
    </location>
</feature>
<proteinExistence type="predicted"/>
<feature type="region of interest" description="Disordered" evidence="2">
    <location>
        <begin position="266"/>
        <end position="356"/>
    </location>
</feature>
<evidence type="ECO:0000256" key="1">
    <source>
        <dbReference type="ARBA" id="ARBA00022737"/>
    </source>
</evidence>
<dbReference type="Proteomes" id="UP001362999">
    <property type="component" value="Unassembled WGS sequence"/>
</dbReference>
<keyword evidence="5" id="KW-1185">Reference proteome</keyword>
<dbReference type="InterPro" id="IPR051860">
    <property type="entry name" value="Plasmodium_CSP_Invasion"/>
</dbReference>
<evidence type="ECO:0000256" key="2">
    <source>
        <dbReference type="SAM" id="MobiDB-lite"/>
    </source>
</evidence>
<gene>
    <name evidence="4" type="ORF">R3P38DRAFT_3603684</name>
</gene>
<evidence type="ECO:0000256" key="3">
    <source>
        <dbReference type="SAM" id="SignalP"/>
    </source>
</evidence>
<feature type="signal peptide" evidence="3">
    <location>
        <begin position="1"/>
        <end position="21"/>
    </location>
</feature>
<evidence type="ECO:0000313" key="5">
    <source>
        <dbReference type="Proteomes" id="UP001362999"/>
    </source>
</evidence>
<dbReference type="EMBL" id="JAWWNJ010000077">
    <property type="protein sequence ID" value="KAK7005787.1"/>
    <property type="molecule type" value="Genomic_DNA"/>
</dbReference>
<accession>A0AAW0A9K6</accession>
<name>A0AAW0A9K6_9AGAR</name>
<reference evidence="4 5" key="1">
    <citation type="journal article" date="2024" name="J Genomics">
        <title>Draft genome sequencing and assembly of Favolaschia claudopus CIRM-BRFM 2984 isolated from oak limbs.</title>
        <authorList>
            <person name="Navarro D."/>
            <person name="Drula E."/>
            <person name="Chaduli D."/>
            <person name="Cazenave R."/>
            <person name="Ahrendt S."/>
            <person name="Wang J."/>
            <person name="Lipzen A."/>
            <person name="Daum C."/>
            <person name="Barry K."/>
            <person name="Grigoriev I.V."/>
            <person name="Favel A."/>
            <person name="Rosso M.N."/>
            <person name="Martin F."/>
        </authorList>
    </citation>
    <scope>NUCLEOTIDE SEQUENCE [LARGE SCALE GENOMIC DNA]</scope>
    <source>
        <strain evidence="4 5">CIRM-BRFM 2984</strain>
    </source>
</reference>